<organism evidence="1 2">
    <name type="scientific">Prevotella intermedia</name>
    <dbReference type="NCBI Taxonomy" id="28131"/>
    <lineage>
        <taxon>Bacteria</taxon>
        <taxon>Pseudomonadati</taxon>
        <taxon>Bacteroidota</taxon>
        <taxon>Bacteroidia</taxon>
        <taxon>Bacteroidales</taxon>
        <taxon>Prevotellaceae</taxon>
        <taxon>Prevotella</taxon>
    </lineage>
</organism>
<name>A0A2G9IHP7_PREIN</name>
<sequence>MHGKSGCFAMQNSRFRNAKSKLSFSLRIIFTQQELFSQTTTRFFTAKEKRVYQNLEFRYTLFYSILLEVF</sequence>
<reference evidence="1 2" key="1">
    <citation type="submission" date="2017-11" db="EMBL/GenBank/DDBJ databases">
        <title>Genome sequencing of Prevotella intermedia KCOM 2069.</title>
        <authorList>
            <person name="Kook J.-K."/>
            <person name="Park S.-N."/>
            <person name="Lim Y.K."/>
        </authorList>
    </citation>
    <scope>NUCLEOTIDE SEQUENCE [LARGE SCALE GENOMIC DNA]</scope>
    <source>
        <strain evidence="1 2">KCOM 2069</strain>
    </source>
</reference>
<dbReference type="AlphaFoldDB" id="A0A2G9IHP7"/>
<proteinExistence type="predicted"/>
<evidence type="ECO:0000313" key="1">
    <source>
        <dbReference type="EMBL" id="PIN29282.1"/>
    </source>
</evidence>
<protein>
    <submittedName>
        <fullName evidence="1">Uncharacterized protein</fullName>
    </submittedName>
</protein>
<gene>
    <name evidence="1" type="ORF">CUC04_07720</name>
</gene>
<accession>A0A2G9IHP7</accession>
<evidence type="ECO:0000313" key="2">
    <source>
        <dbReference type="Proteomes" id="UP000230500"/>
    </source>
</evidence>
<comment type="caution">
    <text evidence="1">The sequence shown here is derived from an EMBL/GenBank/DDBJ whole genome shotgun (WGS) entry which is preliminary data.</text>
</comment>
<dbReference type="EMBL" id="PESN01000001">
    <property type="protein sequence ID" value="PIN29282.1"/>
    <property type="molecule type" value="Genomic_DNA"/>
</dbReference>
<dbReference type="Proteomes" id="UP000230500">
    <property type="component" value="Unassembled WGS sequence"/>
</dbReference>